<protein>
    <submittedName>
        <fullName evidence="2">Glycosyltransferase</fullName>
    </submittedName>
</protein>
<dbReference type="Pfam" id="PF13524">
    <property type="entry name" value="Glyco_trans_1_2"/>
    <property type="match status" value="1"/>
</dbReference>
<dbReference type="Gene3D" id="3.40.50.2000">
    <property type="entry name" value="Glycogen Phosphorylase B"/>
    <property type="match status" value="1"/>
</dbReference>
<feature type="domain" description="Spore protein YkvP/CgeB glycosyl transferase-like" evidence="1">
    <location>
        <begin position="207"/>
        <end position="350"/>
    </location>
</feature>
<accession>A0A5B8Y7Z8</accession>
<dbReference type="OrthoDB" id="9813806at2"/>
<dbReference type="InterPro" id="IPR055259">
    <property type="entry name" value="YkvP/CgeB_Glyco_trans-like"/>
</dbReference>
<dbReference type="RefSeq" id="WP_141199321.1">
    <property type="nucleotide sequence ID" value="NZ_CP041186.1"/>
</dbReference>
<evidence type="ECO:0000313" key="3">
    <source>
        <dbReference type="Proteomes" id="UP000315995"/>
    </source>
</evidence>
<accession>A0A4Y6PXA7</accession>
<organism evidence="2 3">
    <name type="scientific">Persicimonas caeni</name>
    <dbReference type="NCBI Taxonomy" id="2292766"/>
    <lineage>
        <taxon>Bacteria</taxon>
        <taxon>Deltaproteobacteria</taxon>
        <taxon>Bradymonadales</taxon>
        <taxon>Bradymonadaceae</taxon>
        <taxon>Persicimonas</taxon>
    </lineage>
</organism>
<dbReference type="GO" id="GO:0016740">
    <property type="term" value="F:transferase activity"/>
    <property type="evidence" value="ECO:0007669"/>
    <property type="project" value="UniProtKB-KW"/>
</dbReference>
<dbReference type="EMBL" id="CP041186">
    <property type="protein sequence ID" value="QDG52860.1"/>
    <property type="molecule type" value="Genomic_DNA"/>
</dbReference>
<keyword evidence="3" id="KW-1185">Reference proteome</keyword>
<dbReference type="AlphaFoldDB" id="A0A4Y6PXA7"/>
<name>A0A4Y6PXA7_PERCE</name>
<evidence type="ECO:0000259" key="1">
    <source>
        <dbReference type="Pfam" id="PF13524"/>
    </source>
</evidence>
<sequence length="370" mass="41868">MSESSLRIVILGLSITSSWGNGHAATYRGLVRALDERGHRVVFLERDVPWYRAHRDLPDPPYAETFLYEDLDDLRRRFLAEIRSADVVIVGSYVPEGVDVGQFVLEQARGVTGFYDIDTPVTLAKLRRQDYEYLTPELIGEYDMYLSFSGGPILDEIEDTYGSPMARPFHCSVDKSEYYPDEAPNKWTMGYLGTYSDDRQPRVESLLNAPARQLADQDFVVAGPSYPEEIEWPANVERIDHVAPPDHRHFYNSQRFTLNVTRDDMIEAGFSPSVRLFEAAACATPIISDVWEGIETFFTPGEEILLAESTEQAVDYIRSMSDEECSAMAKRARERVLSEHTPAHRVDQLEQYVAQAHTQSAAARPVGAKN</sequence>
<dbReference type="Proteomes" id="UP000315995">
    <property type="component" value="Chromosome"/>
</dbReference>
<proteinExistence type="predicted"/>
<reference evidence="2 3" key="1">
    <citation type="submission" date="2019-06" db="EMBL/GenBank/DDBJ databases">
        <title>Persicimonas caeni gen. nov., sp. nov., a predatory bacterium isolated from solar saltern.</title>
        <authorList>
            <person name="Wang S."/>
        </authorList>
    </citation>
    <scope>NUCLEOTIDE SEQUENCE [LARGE SCALE GENOMIC DNA]</scope>
    <source>
        <strain evidence="2 3">YN101</strain>
    </source>
</reference>
<gene>
    <name evidence="2" type="ORF">FIV42_19560</name>
</gene>
<keyword evidence="2" id="KW-0808">Transferase</keyword>
<evidence type="ECO:0000313" key="2">
    <source>
        <dbReference type="EMBL" id="QDG52860.1"/>
    </source>
</evidence>
<dbReference type="SUPFAM" id="SSF53756">
    <property type="entry name" value="UDP-Glycosyltransferase/glycogen phosphorylase"/>
    <property type="match status" value="1"/>
</dbReference>